<organism evidence="1">
    <name type="scientific">Cladocopium goreaui</name>
    <dbReference type="NCBI Taxonomy" id="2562237"/>
    <lineage>
        <taxon>Eukaryota</taxon>
        <taxon>Sar</taxon>
        <taxon>Alveolata</taxon>
        <taxon>Dinophyceae</taxon>
        <taxon>Suessiales</taxon>
        <taxon>Symbiodiniaceae</taxon>
        <taxon>Cladocopium</taxon>
    </lineage>
</organism>
<name>A0A9P1DFT6_9DINO</name>
<dbReference type="EMBL" id="CAMXCT010004423">
    <property type="protein sequence ID" value="CAI4008932.1"/>
    <property type="molecule type" value="Genomic_DNA"/>
</dbReference>
<reference evidence="1" key="1">
    <citation type="submission" date="2022-10" db="EMBL/GenBank/DDBJ databases">
        <authorList>
            <person name="Chen Y."/>
            <person name="Dougan E. K."/>
            <person name="Chan C."/>
            <person name="Rhodes N."/>
            <person name="Thang M."/>
        </authorList>
    </citation>
    <scope>NUCLEOTIDE SEQUENCE</scope>
</reference>
<evidence type="ECO:0000313" key="2">
    <source>
        <dbReference type="EMBL" id="CAL1162307.1"/>
    </source>
</evidence>
<comment type="caution">
    <text evidence="1">The sequence shown here is derived from an EMBL/GenBank/DDBJ whole genome shotgun (WGS) entry which is preliminary data.</text>
</comment>
<gene>
    <name evidence="1" type="ORF">C1SCF055_LOCUS34322</name>
</gene>
<accession>A0A9P1DFT6</accession>
<dbReference type="AlphaFoldDB" id="A0A9P1DFT6"/>
<dbReference type="EMBL" id="CAMXCT030004423">
    <property type="protein sequence ID" value="CAL4796244.1"/>
    <property type="molecule type" value="Genomic_DNA"/>
</dbReference>
<dbReference type="EMBL" id="CAMXCT020004423">
    <property type="protein sequence ID" value="CAL1162307.1"/>
    <property type="molecule type" value="Genomic_DNA"/>
</dbReference>
<evidence type="ECO:0000313" key="3">
    <source>
        <dbReference type="Proteomes" id="UP001152797"/>
    </source>
</evidence>
<protein>
    <submittedName>
        <fullName evidence="1">Uncharacterized protein</fullName>
    </submittedName>
</protein>
<evidence type="ECO:0000313" key="1">
    <source>
        <dbReference type="EMBL" id="CAI4008932.1"/>
    </source>
</evidence>
<keyword evidence="3" id="KW-1185">Reference proteome</keyword>
<reference evidence="2" key="2">
    <citation type="submission" date="2024-04" db="EMBL/GenBank/DDBJ databases">
        <authorList>
            <person name="Chen Y."/>
            <person name="Shah S."/>
            <person name="Dougan E. K."/>
            <person name="Thang M."/>
            <person name="Chan C."/>
        </authorList>
    </citation>
    <scope>NUCLEOTIDE SEQUENCE [LARGE SCALE GENOMIC DNA]</scope>
</reference>
<dbReference type="Proteomes" id="UP001152797">
    <property type="component" value="Unassembled WGS sequence"/>
</dbReference>
<sequence length="166" mass="17792">MGCGSSRGTLAQRLEGLDGEAAKALVAKEVQKGLDLNSADGTILAEAVLRRVKAKALEALLVAGAKITSEVHLALLTRLDASHGDDPRSVVKVFVDHGLDVNLVDPSTVLSWISLARDHKIGSMMVNAKVKMVVVGHFSSQQYAQATCTLSRRPDLERRAAELPLW</sequence>
<proteinExistence type="predicted"/>